<accession>E6QTC6</accession>
<protein>
    <submittedName>
        <fullName evidence="1">Uncharacterized protein</fullName>
    </submittedName>
</protein>
<organism evidence="1">
    <name type="scientific">mine drainage metagenome</name>
    <dbReference type="NCBI Taxonomy" id="410659"/>
    <lineage>
        <taxon>unclassified sequences</taxon>
        <taxon>metagenomes</taxon>
        <taxon>ecological metagenomes</taxon>
    </lineage>
</organism>
<name>E6QTC6_9ZZZZ</name>
<dbReference type="EMBL" id="CABR01000085">
    <property type="protein sequence ID" value="CBI10498.1"/>
    <property type="molecule type" value="Genomic_DNA"/>
</dbReference>
<comment type="caution">
    <text evidence="1">The sequence shown here is derived from an EMBL/GenBank/DDBJ whole genome shotgun (WGS) entry which is preliminary data.</text>
</comment>
<sequence>MNGGCNETGDGMTQALTHATLGNNTGHHFAGVGQMIALSSGRQRAVNGHCCLSCFSYCLIVQLEGQS</sequence>
<evidence type="ECO:0000313" key="1">
    <source>
        <dbReference type="EMBL" id="CBI10498.1"/>
    </source>
</evidence>
<dbReference type="AlphaFoldDB" id="E6QTC6"/>
<gene>
    <name evidence="1" type="ORF">CARN7_1279</name>
</gene>
<reference evidence="1" key="1">
    <citation type="submission" date="2009-10" db="EMBL/GenBank/DDBJ databases">
        <title>Diversity of trophic interactions inside an arsenic-rich microbial ecosystem.</title>
        <authorList>
            <person name="Bertin P.N."/>
            <person name="Heinrich-Salmeron A."/>
            <person name="Pelletier E."/>
            <person name="Goulhen-Chollet F."/>
            <person name="Arsene-Ploetze F."/>
            <person name="Gallien S."/>
            <person name="Calteau A."/>
            <person name="Vallenet D."/>
            <person name="Casiot C."/>
            <person name="Chane-Woon-Ming B."/>
            <person name="Giloteaux L."/>
            <person name="Barakat M."/>
            <person name="Bonnefoy V."/>
            <person name="Bruneel O."/>
            <person name="Chandler M."/>
            <person name="Cleiss J."/>
            <person name="Duran R."/>
            <person name="Elbaz-Poulichet F."/>
            <person name="Fonknechten N."/>
            <person name="Lauga B."/>
            <person name="Mornico D."/>
            <person name="Ortet P."/>
            <person name="Schaeffer C."/>
            <person name="Siguier P."/>
            <person name="Alexander Thil Smith A."/>
            <person name="Van Dorsselaer A."/>
            <person name="Weissenbach J."/>
            <person name="Medigue C."/>
            <person name="Le Paslier D."/>
        </authorList>
    </citation>
    <scope>NUCLEOTIDE SEQUENCE</scope>
</reference>
<proteinExistence type="predicted"/>